<evidence type="ECO:0000256" key="1">
    <source>
        <dbReference type="ARBA" id="ARBA00004906"/>
    </source>
</evidence>
<dbReference type="GO" id="GO:0008270">
    <property type="term" value="F:zinc ion binding"/>
    <property type="evidence" value="ECO:0007669"/>
    <property type="project" value="UniProtKB-KW"/>
</dbReference>
<keyword evidence="2" id="KW-0808">Transferase</keyword>
<evidence type="ECO:0000259" key="10">
    <source>
        <dbReference type="PROSITE" id="PS51873"/>
    </source>
</evidence>
<evidence type="ECO:0000256" key="9">
    <source>
        <dbReference type="SAM" id="MobiDB-lite"/>
    </source>
</evidence>
<dbReference type="InterPro" id="IPR051628">
    <property type="entry name" value="LUBAC_E3_Ligases"/>
</dbReference>
<feature type="compositionally biased region" description="Basic and acidic residues" evidence="9">
    <location>
        <begin position="647"/>
        <end position="660"/>
    </location>
</feature>
<evidence type="ECO:0000256" key="3">
    <source>
        <dbReference type="ARBA" id="ARBA00022723"/>
    </source>
</evidence>
<dbReference type="GO" id="GO:0016740">
    <property type="term" value="F:transferase activity"/>
    <property type="evidence" value="ECO:0007669"/>
    <property type="project" value="UniProtKB-KW"/>
</dbReference>
<name>A0A9P4WUU0_9PLEO</name>
<protein>
    <recommendedName>
        <fullName evidence="10">RING-type domain-containing protein</fullName>
    </recommendedName>
</protein>
<reference evidence="11" key="1">
    <citation type="submission" date="2019-04" db="EMBL/GenBank/DDBJ databases">
        <title>Sequencing of skin fungus with MAO and IRED activity.</title>
        <authorList>
            <person name="Marsaioli A.J."/>
            <person name="Bonatto J.M.C."/>
            <person name="Reis Junior O."/>
        </authorList>
    </citation>
    <scope>NUCLEOTIDE SEQUENCE</scope>
    <source>
        <strain evidence="11">28M1</strain>
    </source>
</reference>
<dbReference type="Pfam" id="PF26200">
    <property type="entry name" value="Rcat_RNF216"/>
    <property type="match status" value="1"/>
</dbReference>
<dbReference type="InterPro" id="IPR047546">
    <property type="entry name" value="Rcat_RBR_RNF216"/>
</dbReference>
<keyword evidence="8" id="KW-0175">Coiled coil</keyword>
<dbReference type="SUPFAM" id="SSF57850">
    <property type="entry name" value="RING/U-box"/>
    <property type="match status" value="1"/>
</dbReference>
<comment type="pathway">
    <text evidence="1">Protein modification; protein ubiquitination.</text>
</comment>
<dbReference type="CDD" id="cd20339">
    <property type="entry name" value="BRcat_RBR_RNF216"/>
    <property type="match status" value="1"/>
</dbReference>
<sequence length="742" mass="82714">MVQPAVKHGHKIVDLISDDEHNGFSDDEVEFFDAQSVGEPVDLGAHYDFLNDIPEYGNADVNEPDVIDLTAIPDVDVPPSDIVPHILESEPNADDSGVIGFISEAVCLQLVLDVFPDVSVDHVLTMIQERTTDLTRTKEHSERIVNELLEESTYPKEAENSSKKRSYATDAIALLKDEFLNIPARHIDNTFKQHKTLLKSYIVLEEQLRTYQHTARIFAKPPRPRNKRGTELVLIEQGSRLPKELRAAKKKIEKEAAKRREVEDMKRAEEVNFQRAQRDNEMGELAKIYTSSQQEDLAAAGLDFLSECPFCDYKAECPPIEVDKEFRCQNVKCGKTSCRLCNKETHIPVSCEEAKKDDKLTLRHVVEEAMSAALIRKCNKCQQPFVKEYGCNKMSCSNCGNKQCYICSKNVNNYEHFGDPAKSRCALHDNVEDVHEQAVKQAADEAMAKVKAENPELSEADLMVEVSDRVKQAEAARRGRAAEQLNEFPYEILGDQLAHRPGFPRMPLIQGLVVEPPRPLGRLDAAVGAAYNEFAAAVGLPAAQAANDPLVAAHPGLVHLRAQALVAARQNDQMRMHQHLRDAINPLVPVDQGFPAAQNGFQQQLRDAHPRAHIANRALDAQGLEAQINRVNADREAMRRRLQDLQHQLGELERPRRPLRDPQQVGRPTLPTNDAVPDAWPAHGLGDLAANPLNPGAGAGVGGGPAFGGLDANRAIRNWGMNNLFDEQLRNVPRQQIIFMRV</sequence>
<keyword evidence="12" id="KW-1185">Reference proteome</keyword>
<dbReference type="InterPro" id="IPR047545">
    <property type="entry name" value="BRcat_RBR_RNF216"/>
</dbReference>
<evidence type="ECO:0000256" key="8">
    <source>
        <dbReference type="SAM" id="Coils"/>
    </source>
</evidence>
<dbReference type="AlphaFoldDB" id="A0A9P4WUU0"/>
<gene>
    <name evidence="11" type="ORF">E8E12_009145</name>
</gene>
<dbReference type="CDD" id="cd20353">
    <property type="entry name" value="Rcat_RBR_RNF216"/>
    <property type="match status" value="1"/>
</dbReference>
<organism evidence="11 12">
    <name type="scientific">Didymella heteroderae</name>
    <dbReference type="NCBI Taxonomy" id="1769908"/>
    <lineage>
        <taxon>Eukaryota</taxon>
        <taxon>Fungi</taxon>
        <taxon>Dikarya</taxon>
        <taxon>Ascomycota</taxon>
        <taxon>Pezizomycotina</taxon>
        <taxon>Dothideomycetes</taxon>
        <taxon>Pleosporomycetidae</taxon>
        <taxon>Pleosporales</taxon>
        <taxon>Pleosporineae</taxon>
        <taxon>Didymellaceae</taxon>
        <taxon>Didymella</taxon>
    </lineage>
</organism>
<feature type="coiled-coil region" evidence="8">
    <location>
        <begin position="245"/>
        <end position="279"/>
    </location>
</feature>
<comment type="caution">
    <text evidence="11">The sequence shown here is derived from an EMBL/GenBank/DDBJ whole genome shotgun (WGS) entry which is preliminary data.</text>
</comment>
<proteinExistence type="predicted"/>
<keyword evidence="5" id="KW-0863">Zinc-finger</keyword>
<evidence type="ECO:0000256" key="7">
    <source>
        <dbReference type="ARBA" id="ARBA00022833"/>
    </source>
</evidence>
<dbReference type="Proteomes" id="UP000758155">
    <property type="component" value="Unassembled WGS sequence"/>
</dbReference>
<dbReference type="PANTHER" id="PTHR22770">
    <property type="entry name" value="UBIQUITIN CONJUGATING ENZYME 7 INTERACTING PROTEIN-RELATED"/>
    <property type="match status" value="1"/>
</dbReference>
<accession>A0A9P4WUU0</accession>
<evidence type="ECO:0000256" key="5">
    <source>
        <dbReference type="ARBA" id="ARBA00022771"/>
    </source>
</evidence>
<evidence type="ECO:0000313" key="11">
    <source>
        <dbReference type="EMBL" id="KAF3043471.1"/>
    </source>
</evidence>
<keyword evidence="6" id="KW-0833">Ubl conjugation pathway</keyword>
<dbReference type="Gene3D" id="1.20.120.1750">
    <property type="match status" value="1"/>
</dbReference>
<dbReference type="PROSITE" id="PS51873">
    <property type="entry name" value="TRIAD"/>
    <property type="match status" value="1"/>
</dbReference>
<feature type="region of interest" description="Disordered" evidence="9">
    <location>
        <begin position="647"/>
        <end position="672"/>
    </location>
</feature>
<evidence type="ECO:0000313" key="12">
    <source>
        <dbReference type="Proteomes" id="UP000758155"/>
    </source>
</evidence>
<feature type="domain" description="RING-type" evidence="10">
    <location>
        <begin position="166"/>
        <end position="429"/>
    </location>
</feature>
<dbReference type="InterPro" id="IPR044066">
    <property type="entry name" value="TRIAD_supradom"/>
</dbReference>
<keyword evidence="7" id="KW-0862">Zinc</keyword>
<dbReference type="EMBL" id="SWKV01000012">
    <property type="protein sequence ID" value="KAF3043471.1"/>
    <property type="molecule type" value="Genomic_DNA"/>
</dbReference>
<dbReference type="PANTHER" id="PTHR22770:SF47">
    <property type="entry name" value="E3 UBIQUITIN-PROTEIN LIGASE RNF216"/>
    <property type="match status" value="1"/>
</dbReference>
<keyword evidence="3" id="KW-0479">Metal-binding</keyword>
<keyword evidence="4" id="KW-0677">Repeat</keyword>
<evidence type="ECO:0000256" key="4">
    <source>
        <dbReference type="ARBA" id="ARBA00022737"/>
    </source>
</evidence>
<dbReference type="OrthoDB" id="10009520at2759"/>
<evidence type="ECO:0000256" key="6">
    <source>
        <dbReference type="ARBA" id="ARBA00022786"/>
    </source>
</evidence>
<evidence type="ECO:0000256" key="2">
    <source>
        <dbReference type="ARBA" id="ARBA00022679"/>
    </source>
</evidence>